<comment type="caution">
    <text evidence="3">The sequence shown here is derived from an EMBL/GenBank/DDBJ whole genome shotgun (WGS) entry which is preliminary data.</text>
</comment>
<evidence type="ECO:0000256" key="1">
    <source>
        <dbReference type="ARBA" id="ARBA00006484"/>
    </source>
</evidence>
<dbReference type="PANTHER" id="PTHR43639">
    <property type="entry name" value="OXIDOREDUCTASE, SHORT-CHAIN DEHYDROGENASE/REDUCTASE FAMILY (AFU_ORTHOLOGUE AFUA_5G02870)"/>
    <property type="match status" value="1"/>
</dbReference>
<dbReference type="InterPro" id="IPR002347">
    <property type="entry name" value="SDR_fam"/>
</dbReference>
<reference evidence="3 4" key="1">
    <citation type="submission" date="2017-12" db="EMBL/GenBank/DDBJ databases">
        <title>Detection of the carbapenemase gene blaVIM-5 in members of the Pseudomonas putida group isolated from polluted Nigerian wetlands.</title>
        <authorList>
            <person name="Adelowo O."/>
            <person name="Vollmers J."/>
            <person name="Maeusezahl I."/>
            <person name="Kaster A.-K."/>
            <person name="Mueller J.A."/>
        </authorList>
    </citation>
    <scope>NUCLEOTIDE SEQUENCE [LARGE SCALE GENOMIC DNA]</scope>
    <source>
        <strain evidence="3 4">MR69</strain>
    </source>
</reference>
<evidence type="ECO:0000313" key="4">
    <source>
        <dbReference type="Proteomes" id="UP000234744"/>
    </source>
</evidence>
<sequence length="187" mass="20281">MKLKGKKILVTGGSNGIGRALVQGFLEEGASVFFSYFSDAISADVICREAALGGDGRAHAMACNIADQSQAKQLVEQAITTLGHIDVLVNNAGVFARQAFLEITEHELQRVISVNLINAMLISQQVARHMVSCETPGSLIHISSLSAQRARSRMVRYAFGRLRSLQLPRGEVVCGRARSERDLLMAK</sequence>
<protein>
    <submittedName>
        <fullName evidence="3">Uncharacterized protein</fullName>
    </submittedName>
</protein>
<name>A0ABX4U5N2_PSEDL</name>
<proteinExistence type="inferred from homology"/>
<organism evidence="3 4">
    <name type="scientific">Pseudomonas plecoglossicida</name>
    <dbReference type="NCBI Taxonomy" id="70775"/>
    <lineage>
        <taxon>Bacteria</taxon>
        <taxon>Pseudomonadati</taxon>
        <taxon>Pseudomonadota</taxon>
        <taxon>Gammaproteobacteria</taxon>
        <taxon>Pseudomonadales</taxon>
        <taxon>Pseudomonadaceae</taxon>
        <taxon>Pseudomonas</taxon>
    </lineage>
</organism>
<evidence type="ECO:0000256" key="2">
    <source>
        <dbReference type="ARBA" id="ARBA00023002"/>
    </source>
</evidence>
<dbReference type="EMBL" id="PJCJ01000002">
    <property type="protein sequence ID" value="PLV16281.1"/>
    <property type="molecule type" value="Genomic_DNA"/>
</dbReference>
<dbReference type="RefSeq" id="WP_102083578.1">
    <property type="nucleotide sequence ID" value="NZ_PJCJ01000002.1"/>
</dbReference>
<dbReference type="PANTHER" id="PTHR43639:SF1">
    <property type="entry name" value="SHORT-CHAIN DEHYDROGENASE_REDUCTASE FAMILY PROTEIN"/>
    <property type="match status" value="1"/>
</dbReference>
<dbReference type="Pfam" id="PF00106">
    <property type="entry name" value="adh_short"/>
    <property type="match status" value="1"/>
</dbReference>
<dbReference type="Gene3D" id="3.40.50.720">
    <property type="entry name" value="NAD(P)-binding Rossmann-like Domain"/>
    <property type="match status" value="1"/>
</dbReference>
<dbReference type="InterPro" id="IPR036291">
    <property type="entry name" value="NAD(P)-bd_dom_sf"/>
</dbReference>
<dbReference type="Proteomes" id="UP000234744">
    <property type="component" value="Unassembled WGS sequence"/>
</dbReference>
<evidence type="ECO:0000313" key="3">
    <source>
        <dbReference type="EMBL" id="PLV16281.1"/>
    </source>
</evidence>
<keyword evidence="2" id="KW-0560">Oxidoreductase</keyword>
<keyword evidence="4" id="KW-1185">Reference proteome</keyword>
<dbReference type="PRINTS" id="PR00081">
    <property type="entry name" value="GDHRDH"/>
</dbReference>
<dbReference type="CDD" id="cd05233">
    <property type="entry name" value="SDR_c"/>
    <property type="match status" value="1"/>
</dbReference>
<comment type="similarity">
    <text evidence="1">Belongs to the short-chain dehydrogenases/reductases (SDR) family.</text>
</comment>
<accession>A0ABX4U5N2</accession>
<dbReference type="SUPFAM" id="SSF51735">
    <property type="entry name" value="NAD(P)-binding Rossmann-fold domains"/>
    <property type="match status" value="1"/>
</dbReference>
<gene>
    <name evidence="3" type="ORF">CXG47_05280</name>
</gene>